<evidence type="ECO:0000256" key="2">
    <source>
        <dbReference type="ARBA" id="ARBA00004429"/>
    </source>
</evidence>
<evidence type="ECO:0000256" key="3">
    <source>
        <dbReference type="ARBA" id="ARBA00004744"/>
    </source>
</evidence>
<dbReference type="InterPro" id="IPR005254">
    <property type="entry name" value="Heme_biosyn_assoc_TPR_pro"/>
</dbReference>
<dbReference type="Gene3D" id="1.25.40.10">
    <property type="entry name" value="Tetratricopeptide repeat domain"/>
    <property type="match status" value="2"/>
</dbReference>
<evidence type="ECO:0000256" key="7">
    <source>
        <dbReference type="ARBA" id="ARBA00022989"/>
    </source>
</evidence>
<sequence length="416" mass="46509">MKKLLWIVPLLLVIAAVVSLLIFGVPVPGQKGYVLIAFESFRYESTLWSFLLLVLALCLLVYGVRLCLRILVTSGGLVNPWSRLHNNRRARIAARRGYVELVEGHYPSALRHLKRAADTGDEPLAYFLGAARAAHNLGRYEESDELLEAALNQQPQAELAIALQHAEMQQERGEMDSALETLHAMRTRFPHHQQVLRQLKQVYLQREDWSGLVGLLPELSKASVLGNAELGVLEQSAWRGRLLQTVAHSAGDNESIRKALQEVWSAMPSPLHKNAEIVAVYVDQLRLAGADAQAEELLRSAIKQRYDTTLARLYGLLQGADAARQLKTAEGWLKEHPDDAGLLLTLGRLCLRTQLWGKARDYLESSLRFQQHPETCAELAHLLAQQGELARSNELYQEGLRLLDSRLSLPLIAKVG</sequence>
<keyword evidence="6 10" id="KW-0812">Transmembrane</keyword>
<feature type="domain" description="HemY N-terminal" evidence="11">
    <location>
        <begin position="32"/>
        <end position="138"/>
    </location>
</feature>
<keyword evidence="5" id="KW-0997">Cell inner membrane</keyword>
<comment type="subcellular location">
    <subcellularLocation>
        <location evidence="2">Cell inner membrane</location>
        <topology evidence="2">Multi-pass membrane protein</topology>
    </subcellularLocation>
</comment>
<dbReference type="Proteomes" id="UP001476583">
    <property type="component" value="Chromosome"/>
</dbReference>
<keyword evidence="4" id="KW-1003">Cell membrane</keyword>
<proteinExistence type="predicted"/>
<comment type="pathway">
    <text evidence="3">Porphyrin-containing compound metabolism; protoheme biosynthesis.</text>
</comment>
<dbReference type="SUPFAM" id="SSF48452">
    <property type="entry name" value="TPR-like"/>
    <property type="match status" value="2"/>
</dbReference>
<evidence type="ECO:0000313" key="12">
    <source>
        <dbReference type="EMBL" id="WXL25541.1"/>
    </source>
</evidence>
<dbReference type="EMBL" id="CP148074">
    <property type="protein sequence ID" value="WXL25541.1"/>
    <property type="molecule type" value="Genomic_DNA"/>
</dbReference>
<comment type="function">
    <text evidence="1">Involved in a late step of protoheme IX synthesis.</text>
</comment>
<dbReference type="NCBIfam" id="TIGR00540">
    <property type="entry name" value="TPR_hemY_coli"/>
    <property type="match status" value="1"/>
</dbReference>
<dbReference type="InterPro" id="IPR010817">
    <property type="entry name" value="HemY_N"/>
</dbReference>
<protein>
    <submittedName>
        <fullName evidence="12">Heme biosynthesis HemY N-terminal domain-containing protein</fullName>
    </submittedName>
</protein>
<evidence type="ECO:0000256" key="1">
    <source>
        <dbReference type="ARBA" id="ARBA00002962"/>
    </source>
</evidence>
<name>A0ABZ2RHP5_ECTME</name>
<dbReference type="InterPro" id="IPR011990">
    <property type="entry name" value="TPR-like_helical_dom_sf"/>
</dbReference>
<evidence type="ECO:0000256" key="6">
    <source>
        <dbReference type="ARBA" id="ARBA00022692"/>
    </source>
</evidence>
<keyword evidence="9" id="KW-0627">Porphyrin biosynthesis</keyword>
<evidence type="ECO:0000256" key="4">
    <source>
        <dbReference type="ARBA" id="ARBA00022475"/>
    </source>
</evidence>
<feature type="transmembrane region" description="Helical" evidence="10">
    <location>
        <begin position="48"/>
        <end position="68"/>
    </location>
</feature>
<keyword evidence="13" id="KW-1185">Reference proteome</keyword>
<evidence type="ECO:0000313" key="13">
    <source>
        <dbReference type="Proteomes" id="UP001476583"/>
    </source>
</evidence>
<gene>
    <name evidence="12" type="ORF">WG219_19945</name>
</gene>
<evidence type="ECO:0000256" key="10">
    <source>
        <dbReference type="SAM" id="Phobius"/>
    </source>
</evidence>
<dbReference type="Pfam" id="PF07219">
    <property type="entry name" value="HemY_N"/>
    <property type="match status" value="1"/>
</dbReference>
<reference evidence="12 13" key="1">
    <citation type="submission" date="2024-03" db="EMBL/GenBank/DDBJ databases">
        <title>Complete genome of BD2.</title>
        <authorList>
            <person name="Cao G."/>
        </authorList>
    </citation>
    <scope>NUCLEOTIDE SEQUENCE [LARGE SCALE GENOMIC DNA]</scope>
    <source>
        <strain evidence="12 13">BD2</strain>
    </source>
</reference>
<keyword evidence="7 10" id="KW-1133">Transmembrane helix</keyword>
<evidence type="ECO:0000259" key="11">
    <source>
        <dbReference type="Pfam" id="PF07219"/>
    </source>
</evidence>
<evidence type="ECO:0000256" key="9">
    <source>
        <dbReference type="ARBA" id="ARBA00023244"/>
    </source>
</evidence>
<evidence type="ECO:0000256" key="5">
    <source>
        <dbReference type="ARBA" id="ARBA00022519"/>
    </source>
</evidence>
<organism evidence="12 13">
    <name type="scientific">Ectopseudomonas mendocina</name>
    <name type="common">Pseudomonas mendocina</name>
    <dbReference type="NCBI Taxonomy" id="300"/>
    <lineage>
        <taxon>Bacteria</taxon>
        <taxon>Pseudomonadati</taxon>
        <taxon>Pseudomonadota</taxon>
        <taxon>Gammaproteobacteria</taxon>
        <taxon>Pseudomonadales</taxon>
        <taxon>Pseudomonadaceae</taxon>
        <taxon>Ectopseudomonas</taxon>
    </lineage>
</organism>
<accession>A0ABZ2RHP5</accession>
<keyword evidence="8 10" id="KW-0472">Membrane</keyword>
<evidence type="ECO:0000256" key="8">
    <source>
        <dbReference type="ARBA" id="ARBA00023136"/>
    </source>
</evidence>